<name>A0A2A9MD75_BESBE</name>
<dbReference type="InterPro" id="IPR027417">
    <property type="entry name" value="P-loop_NTPase"/>
</dbReference>
<feature type="region of interest" description="Disordered" evidence="5">
    <location>
        <begin position="551"/>
        <end position="576"/>
    </location>
</feature>
<feature type="compositionally biased region" description="Low complexity" evidence="5">
    <location>
        <begin position="1118"/>
        <end position="1129"/>
    </location>
</feature>
<feature type="compositionally biased region" description="Basic and acidic residues" evidence="5">
    <location>
        <begin position="1787"/>
        <end position="1821"/>
    </location>
</feature>
<accession>A0A2A9MD75</accession>
<protein>
    <submittedName>
        <fullName evidence="9">DEAD/DEAH box helicase domain-containing protein</fullName>
    </submittedName>
</protein>
<sequence length="1837" mass="195890">MAAVHLLALLLAVACSGTGAAGRVVLHVGTRQLSSARHARPPSDTFASFAARPVSFSGARGREDLPPASWPRPPDGQGREVACSPSSQSGRSPPCKWRDRSRVGAWHVASRPFPSLPLAPPVRPEWLSHGMFSFVEGLRVIEGGADRASGLRLSERSRAQPKSLQPRPRSLPEAARPSWLSEVLHACSPHSSFACPAFVPSATAFFYCRANASSIPRSLLSSCRSRGASFLRACTSLPSGASPNETLGSPQSLSGSSAALPLARSSGHDDLARHPAAVYAAHSLPECAATQAPRRSLSATSSEHVSHVEDENTERQELRTEGSSGDASEGSSALYASPRVDHRHGAVAEPASRARSVAETEATEGSGNDAETEDGDLSEGEFRSGDTEEEGVDVSFLLKQAEELPREDVENLIQNLQENLPHLFEPVHAKFVKEMHHSLASSAQLRDAQSTASTPSRDTLQISEGVDVSRQQPATSTALAKDSEVEASAESTKADEEEAGHDGDDTSEREQEEAPGVPETQVSDSLFDDLSIYSEQELRLILKLLLQQAEETDREEASHDAAPPPSSGGHPAVRPDMALRPWESDEAEDADLSSAPYTPAVPLEELLRTREPVGDLKDIPRYTLIELLEKLSTFIAALPFDDFLNAPSAFTTEQLRDVVGLALARMQQGTYTAEDSTVVRRIAKWRDRREKYAYFKKRANAESDSSEEVEEARTDTDDAGATEATCTAPHNRRSSASEGAAASGGGENAGVSQQRPVKPHGTRGQTPGETDPLETAFAGLSLSRPSGTLDLDQLSRLSVAMSKGVYGVKTFAPRPKEKAADSQPAEGLGGEAAAEGEEEIDVADLDDSSFDATIGSGGEPSSCDYSEGFLGFADQAEVDGMTPEELTLAGADVCEMGTTTLRKILASEENALYRPRYLKAKADIDALSWRQLRDAYTELSRRARGDEETDIVLGERQIISDGEGGDEEAGAADDAGSPGALGARGKAKRPRKKPKRPGAEGEADTERAGAPGSSLQALTWTFDPDIYTDSTGEGEGERLRRGRAVATAAGGCLRYVAAHMKKPEGPGSMPSNSTPTDPAGLTKLPSPAHALDSKCGVNAEGESSGEHGPSDGPRDDQVSSAAPPVSSSAGEDDDSLAAGSALSLSASAPVVEAKDPEGASAAAVPSEEASISPRVAMRSRSPPPPLSASPGFAAFRSLGLSPRVSAAASACLGFSAAPSAVQRVAIPRVLEFLRNPAGDRPRGAVVIGAQTGSGKTLAYLLPLVHHLKLDEDREKPAGGRATPSGRRAHAANRGEETSSDSSLLSHASAPTSLVPAWEEGFDEDALYDNALRLFDQKEAGRPRALILTPTWELSDQVVRTLKALTASSPLPSLASDPAFAPTESEDQHMRSPTEGLAAPRLSVLGLAGGDSLGLQRQQLRARTRLDVVVGTPPRILKLAEWGLLKLNRLRYLVIDEADAMLLSEGFDAEIKEIVKTLDSGGEQRLQGPAETRRRQGGSGHDPENATRNKGGRTTEAAPREWEKGIARIPVIAAAATVSSRLGRALENLTGGGAAELLEAPGMHVPPDSVRHEMIDVGGRDKLEVLRELLRSHEGIRAARKVLIFTNSIQACRACDFAARDILARKSGSSGKVSSCHGSMPPATRKVQFKRFADGTCKFLVCTDLASRGLDLPAVGAVILFDFPLSPVEYLHRTGRTGRMGAKGLVVSLVTKKDRVLATAIQRALEKGTASLVELSADKADYQKGGRLHFLSQAGGYHAKDRKLSEPYRGPSKARRSGWKPPKPAGWHQERAESMRRRQQKREKERDRWRGKEKRKKEEQRQRSKRGAVIAAAKRKLS</sequence>
<dbReference type="InterPro" id="IPR011545">
    <property type="entry name" value="DEAD/DEAH_box_helicase_dom"/>
</dbReference>
<dbReference type="PROSITE" id="PS51194">
    <property type="entry name" value="HELICASE_CTER"/>
    <property type="match status" value="1"/>
</dbReference>
<feature type="compositionally biased region" description="Acidic residues" evidence="5">
    <location>
        <begin position="370"/>
        <end position="379"/>
    </location>
</feature>
<dbReference type="SUPFAM" id="SSF52540">
    <property type="entry name" value="P-loop containing nucleoside triphosphate hydrolases"/>
    <property type="match status" value="1"/>
</dbReference>
<dbReference type="GeneID" id="40313455"/>
<dbReference type="Pfam" id="PF00271">
    <property type="entry name" value="Helicase_C"/>
    <property type="match status" value="1"/>
</dbReference>
<feature type="compositionally biased region" description="Basic and acidic residues" evidence="5">
    <location>
        <begin position="500"/>
        <end position="509"/>
    </location>
</feature>
<feature type="compositionally biased region" description="Polar residues" evidence="5">
    <location>
        <begin position="442"/>
        <end position="462"/>
    </location>
</feature>
<feature type="region of interest" description="Disordered" evidence="5">
    <location>
        <begin position="240"/>
        <end position="268"/>
    </location>
</feature>
<dbReference type="Proteomes" id="UP000224006">
    <property type="component" value="Chromosome VIII"/>
</dbReference>
<dbReference type="InterPro" id="IPR014001">
    <property type="entry name" value="Helicase_ATP-bd"/>
</dbReference>
<feature type="chain" id="PRO_5012925125" evidence="6">
    <location>
        <begin position="22"/>
        <end position="1837"/>
    </location>
</feature>
<dbReference type="SMART" id="SM00487">
    <property type="entry name" value="DEXDc"/>
    <property type="match status" value="1"/>
</dbReference>
<evidence type="ECO:0000256" key="1">
    <source>
        <dbReference type="ARBA" id="ARBA00022741"/>
    </source>
</evidence>
<evidence type="ECO:0000259" key="7">
    <source>
        <dbReference type="PROSITE" id="PS51192"/>
    </source>
</evidence>
<keyword evidence="4" id="KW-0067">ATP-binding</keyword>
<dbReference type="GO" id="GO:0005524">
    <property type="term" value="F:ATP binding"/>
    <property type="evidence" value="ECO:0007669"/>
    <property type="project" value="UniProtKB-KW"/>
</dbReference>
<feature type="domain" description="Helicase ATP-binding" evidence="7">
    <location>
        <begin position="1236"/>
        <end position="1477"/>
    </location>
</feature>
<feature type="domain" description="Helicase C-terminal" evidence="8">
    <location>
        <begin position="1584"/>
        <end position="1739"/>
    </location>
</feature>
<dbReference type="PROSITE" id="PS51192">
    <property type="entry name" value="HELICASE_ATP_BIND_1"/>
    <property type="match status" value="1"/>
</dbReference>
<evidence type="ECO:0000256" key="6">
    <source>
        <dbReference type="SAM" id="SignalP"/>
    </source>
</evidence>
<feature type="region of interest" description="Disordered" evidence="5">
    <location>
        <begin position="1271"/>
        <end position="1306"/>
    </location>
</feature>
<organism evidence="9 10">
    <name type="scientific">Besnoitia besnoiti</name>
    <name type="common">Apicomplexan protozoan</name>
    <dbReference type="NCBI Taxonomy" id="94643"/>
    <lineage>
        <taxon>Eukaryota</taxon>
        <taxon>Sar</taxon>
        <taxon>Alveolata</taxon>
        <taxon>Apicomplexa</taxon>
        <taxon>Conoidasida</taxon>
        <taxon>Coccidia</taxon>
        <taxon>Eucoccidiorida</taxon>
        <taxon>Eimeriorina</taxon>
        <taxon>Sarcocystidae</taxon>
        <taxon>Besnoitia</taxon>
    </lineage>
</organism>
<feature type="region of interest" description="Disordered" evidence="5">
    <location>
        <begin position="1479"/>
        <end position="1517"/>
    </location>
</feature>
<feature type="compositionally biased region" description="Low complexity" evidence="5">
    <location>
        <begin position="1158"/>
        <end position="1173"/>
    </location>
</feature>
<gene>
    <name evidence="9" type="ORF">BESB_085290</name>
</gene>
<feature type="compositionally biased region" description="Low complexity" evidence="5">
    <location>
        <begin position="321"/>
        <end position="333"/>
    </location>
</feature>
<feature type="region of interest" description="Disordered" evidence="5">
    <location>
        <begin position="1153"/>
        <end position="1187"/>
    </location>
</feature>
<feature type="region of interest" description="Disordered" evidence="5">
    <location>
        <begin position="442"/>
        <end position="525"/>
    </location>
</feature>
<dbReference type="OrthoDB" id="10256233at2759"/>
<comment type="caution">
    <text evidence="9">The sequence shown here is derived from an EMBL/GenBank/DDBJ whole genome shotgun (WGS) entry which is preliminary data.</text>
</comment>
<evidence type="ECO:0000256" key="5">
    <source>
        <dbReference type="SAM" id="MobiDB-lite"/>
    </source>
</evidence>
<feature type="compositionally biased region" description="Low complexity" evidence="5">
    <location>
        <begin position="972"/>
        <end position="984"/>
    </location>
</feature>
<keyword evidence="10" id="KW-1185">Reference proteome</keyword>
<dbReference type="Pfam" id="PF00270">
    <property type="entry name" value="DEAD"/>
    <property type="match status" value="1"/>
</dbReference>
<evidence type="ECO:0000256" key="2">
    <source>
        <dbReference type="ARBA" id="ARBA00022801"/>
    </source>
</evidence>
<feature type="signal peptide" evidence="6">
    <location>
        <begin position="1"/>
        <end position="21"/>
    </location>
</feature>
<reference evidence="9 10" key="1">
    <citation type="submission" date="2017-09" db="EMBL/GenBank/DDBJ databases">
        <title>Genome sequencing of Besnoitia besnoiti strain Bb-Ger1.</title>
        <authorList>
            <person name="Schares G."/>
            <person name="Venepally P."/>
            <person name="Lorenzi H.A."/>
        </authorList>
    </citation>
    <scope>NUCLEOTIDE SEQUENCE [LARGE SCALE GENOMIC DNA]</scope>
    <source>
        <strain evidence="9 10">Bb-Ger1</strain>
    </source>
</reference>
<dbReference type="SMART" id="SM00490">
    <property type="entry name" value="HELICc"/>
    <property type="match status" value="1"/>
</dbReference>
<keyword evidence="1" id="KW-0547">Nucleotide-binding</keyword>
<evidence type="ECO:0000259" key="8">
    <source>
        <dbReference type="PROSITE" id="PS51194"/>
    </source>
</evidence>
<feature type="region of interest" description="Disordered" evidence="5">
    <location>
        <begin position="57"/>
        <end position="98"/>
    </location>
</feature>
<feature type="region of interest" description="Disordered" evidence="5">
    <location>
        <begin position="1760"/>
        <end position="1837"/>
    </location>
</feature>
<evidence type="ECO:0000313" key="9">
    <source>
        <dbReference type="EMBL" id="PFH33330.1"/>
    </source>
</evidence>
<dbReference type="GO" id="GO:0004386">
    <property type="term" value="F:helicase activity"/>
    <property type="evidence" value="ECO:0007669"/>
    <property type="project" value="UniProtKB-KW"/>
</dbReference>
<dbReference type="Gene3D" id="3.40.50.300">
    <property type="entry name" value="P-loop containing nucleotide triphosphate hydrolases"/>
    <property type="match status" value="2"/>
</dbReference>
<dbReference type="STRING" id="94643.A0A2A9MD75"/>
<evidence type="ECO:0000256" key="4">
    <source>
        <dbReference type="ARBA" id="ARBA00022840"/>
    </source>
</evidence>
<proteinExistence type="predicted"/>
<dbReference type="CDD" id="cd18787">
    <property type="entry name" value="SF2_C_DEAD"/>
    <property type="match status" value="1"/>
</dbReference>
<dbReference type="RefSeq" id="XP_029217339.1">
    <property type="nucleotide sequence ID" value="XM_029366879.1"/>
</dbReference>
<dbReference type="GO" id="GO:0003676">
    <property type="term" value="F:nucleic acid binding"/>
    <property type="evidence" value="ECO:0007669"/>
    <property type="project" value="InterPro"/>
</dbReference>
<dbReference type="VEuPathDB" id="ToxoDB:BESB_085290"/>
<feature type="compositionally biased region" description="Low complexity" evidence="5">
    <location>
        <begin position="719"/>
        <end position="741"/>
    </location>
</feature>
<dbReference type="PANTHER" id="PTHR47960">
    <property type="entry name" value="DEAD-BOX ATP-DEPENDENT RNA HELICASE 50"/>
    <property type="match status" value="1"/>
</dbReference>
<dbReference type="KEGG" id="bbes:BESB_085290"/>
<feature type="region of interest" description="Disordered" evidence="5">
    <location>
        <begin position="1061"/>
        <end position="1136"/>
    </location>
</feature>
<evidence type="ECO:0000313" key="10">
    <source>
        <dbReference type="Proteomes" id="UP000224006"/>
    </source>
</evidence>
<feature type="compositionally biased region" description="Basic and acidic residues" evidence="5">
    <location>
        <begin position="1104"/>
        <end position="1117"/>
    </location>
</feature>
<dbReference type="EMBL" id="NWUJ01000009">
    <property type="protein sequence ID" value="PFH33330.1"/>
    <property type="molecule type" value="Genomic_DNA"/>
</dbReference>
<feature type="region of interest" description="Disordered" evidence="5">
    <location>
        <begin position="290"/>
        <end position="392"/>
    </location>
</feature>
<dbReference type="GO" id="GO:0016787">
    <property type="term" value="F:hydrolase activity"/>
    <property type="evidence" value="ECO:0007669"/>
    <property type="project" value="UniProtKB-KW"/>
</dbReference>
<feature type="region of interest" description="Disordered" evidence="5">
    <location>
        <begin position="813"/>
        <end position="836"/>
    </location>
</feature>
<dbReference type="InterPro" id="IPR001650">
    <property type="entry name" value="Helicase_C-like"/>
</dbReference>
<keyword evidence="2" id="KW-0378">Hydrolase</keyword>
<feature type="compositionally biased region" description="Low complexity" evidence="5">
    <location>
        <begin position="247"/>
        <end position="265"/>
    </location>
</feature>
<keyword evidence="6" id="KW-0732">Signal</keyword>
<evidence type="ECO:0000256" key="3">
    <source>
        <dbReference type="ARBA" id="ARBA00022806"/>
    </source>
</evidence>
<keyword evidence="3 9" id="KW-0347">Helicase</keyword>
<feature type="region of interest" description="Disordered" evidence="5">
    <location>
        <begin position="952"/>
        <end position="1042"/>
    </location>
</feature>
<feature type="compositionally biased region" description="Polar residues" evidence="5">
    <location>
        <begin position="469"/>
        <end position="478"/>
    </location>
</feature>
<feature type="compositionally biased region" description="Basic residues" evidence="5">
    <location>
        <begin position="985"/>
        <end position="996"/>
    </location>
</feature>
<feature type="region of interest" description="Disordered" evidence="5">
    <location>
        <begin position="698"/>
        <end position="773"/>
    </location>
</feature>
<feature type="compositionally biased region" description="Basic and acidic residues" evidence="5">
    <location>
        <begin position="304"/>
        <end position="320"/>
    </location>
</feature>